<dbReference type="GO" id="GO:0015288">
    <property type="term" value="F:porin activity"/>
    <property type="evidence" value="ECO:0007669"/>
    <property type="project" value="InterPro"/>
</dbReference>
<evidence type="ECO:0000313" key="4">
    <source>
        <dbReference type="Proteomes" id="UP000679284"/>
    </source>
</evidence>
<reference evidence="3" key="1">
    <citation type="submission" date="2020-01" db="EMBL/GenBank/DDBJ databases">
        <authorList>
            <person name="Yang Y."/>
            <person name="Kwon Y.M."/>
        </authorList>
    </citation>
    <scope>NUCLEOTIDE SEQUENCE</scope>
    <source>
        <strain evidence="3">PG104</strain>
    </source>
</reference>
<keyword evidence="1" id="KW-0732">Signal</keyword>
<evidence type="ECO:0000256" key="1">
    <source>
        <dbReference type="SAM" id="SignalP"/>
    </source>
</evidence>
<dbReference type="KEGG" id="fap:GR316_09575"/>
<protein>
    <submittedName>
        <fullName evidence="3">Porin</fullName>
    </submittedName>
</protein>
<dbReference type="SUPFAM" id="SSF56935">
    <property type="entry name" value="Porins"/>
    <property type="match status" value="1"/>
</dbReference>
<dbReference type="InterPro" id="IPR033900">
    <property type="entry name" value="Gram_neg_porin_domain"/>
</dbReference>
<feature type="chain" id="PRO_5035267863" evidence="1">
    <location>
        <begin position="19"/>
        <end position="335"/>
    </location>
</feature>
<dbReference type="Pfam" id="PF13609">
    <property type="entry name" value="Porin_4"/>
    <property type="match status" value="1"/>
</dbReference>
<dbReference type="AlphaFoldDB" id="A0A8J8MUF4"/>
<dbReference type="InterPro" id="IPR023614">
    <property type="entry name" value="Porin_dom_sf"/>
</dbReference>
<keyword evidence="4" id="KW-1185">Reference proteome</keyword>
<organism evidence="3 4">
    <name type="scientific">Falsirhodobacter algicola</name>
    <dbReference type="NCBI Taxonomy" id="2692330"/>
    <lineage>
        <taxon>Bacteria</taxon>
        <taxon>Pseudomonadati</taxon>
        <taxon>Pseudomonadota</taxon>
        <taxon>Alphaproteobacteria</taxon>
        <taxon>Rhodobacterales</taxon>
        <taxon>Paracoccaceae</taxon>
        <taxon>Falsirhodobacter</taxon>
    </lineage>
</organism>
<dbReference type="Gene3D" id="2.40.160.10">
    <property type="entry name" value="Porin"/>
    <property type="match status" value="1"/>
</dbReference>
<feature type="signal peptide" evidence="1">
    <location>
        <begin position="1"/>
        <end position="18"/>
    </location>
</feature>
<dbReference type="RefSeq" id="WP_211783710.1">
    <property type="nucleotide sequence ID" value="NZ_CP047289.1"/>
</dbReference>
<name>A0A8J8MUF4_9RHOB</name>
<evidence type="ECO:0000313" key="3">
    <source>
        <dbReference type="EMBL" id="QUS36488.1"/>
    </source>
</evidence>
<sequence length="335" mass="35215">MKKILLATSILAATTGYAAAEVSLTGDARMGVVFDGEDVQFSERARVRFNLSGQTDTGLEFGAAFRAHEANDSQTGGFASDVEDRESTVWISGAFGQLEMGDVASAAEEAIGDLDGVGFSGLNDYSDIPYINGDGSTAIEQGPGALYSYTMSGFEFHLSMTDGNLGYGSDEDSDERTTAYAVAVAYQGDNYKVGLGYLDNGEYDENDGNYGGSQVILSGETDVAGFAVKAYYASFDGVLDELDGYGSDVDPELDHTIGLGVSYTFGATTVRGFARRDDLDNEVNGDDKLDTFGIGAIYDLGGGATINGGVVNTDRYTDEDGDGETLADIGIKLAF</sequence>
<dbReference type="GO" id="GO:0016020">
    <property type="term" value="C:membrane"/>
    <property type="evidence" value="ECO:0007669"/>
    <property type="project" value="InterPro"/>
</dbReference>
<dbReference type="EMBL" id="CP047289">
    <property type="protein sequence ID" value="QUS36488.1"/>
    <property type="molecule type" value="Genomic_DNA"/>
</dbReference>
<gene>
    <name evidence="3" type="ORF">GR316_09575</name>
</gene>
<proteinExistence type="predicted"/>
<accession>A0A8J8MUF4</accession>
<feature type="domain" description="Porin" evidence="2">
    <location>
        <begin position="7"/>
        <end position="314"/>
    </location>
</feature>
<dbReference type="Proteomes" id="UP000679284">
    <property type="component" value="Chromosome"/>
</dbReference>
<evidence type="ECO:0000259" key="2">
    <source>
        <dbReference type="Pfam" id="PF13609"/>
    </source>
</evidence>